<evidence type="ECO:0000256" key="3">
    <source>
        <dbReference type="ARBA" id="ARBA00023150"/>
    </source>
</evidence>
<dbReference type="PROSITE" id="PS01078">
    <property type="entry name" value="MOCF_BIOSYNTHESIS_1"/>
    <property type="match status" value="1"/>
</dbReference>
<dbReference type="PANTHER" id="PTHR43764:SF1">
    <property type="entry name" value="MOLYBDOPTERIN MOLYBDOTRANSFERASE"/>
    <property type="match status" value="1"/>
</dbReference>
<dbReference type="Gene3D" id="3.40.980.10">
    <property type="entry name" value="MoaB/Mog-like domain"/>
    <property type="match status" value="1"/>
</dbReference>
<dbReference type="NCBIfam" id="TIGR00177">
    <property type="entry name" value="molyb_syn"/>
    <property type="match status" value="1"/>
</dbReference>
<reference evidence="6 7" key="1">
    <citation type="journal article" date="2014" name="BMC Genomics">
        <title>Comparison of environmental and isolate Sulfobacillus genomes reveals diverse carbon, sulfur, nitrogen, and hydrogen metabolisms.</title>
        <authorList>
            <person name="Justice N.B."/>
            <person name="Norman A."/>
            <person name="Brown C.T."/>
            <person name="Singh A."/>
            <person name="Thomas B.C."/>
            <person name="Banfield J.F."/>
        </authorList>
    </citation>
    <scope>NUCLEOTIDE SEQUENCE [LARGE SCALE GENOMIC DNA]</scope>
    <source>
        <strain evidence="6">AMDSBA4</strain>
    </source>
</reference>
<dbReference type="GO" id="GO:0006777">
    <property type="term" value="P:Mo-molybdopterin cofactor biosynthetic process"/>
    <property type="evidence" value="ECO:0007669"/>
    <property type="project" value="UniProtKB-KW"/>
</dbReference>
<dbReference type="SMART" id="SM00852">
    <property type="entry name" value="MoCF_biosynth"/>
    <property type="match status" value="1"/>
</dbReference>
<evidence type="ECO:0000313" key="6">
    <source>
        <dbReference type="EMBL" id="PSR32932.1"/>
    </source>
</evidence>
<dbReference type="InterPro" id="IPR008284">
    <property type="entry name" value="MoCF_biosynth_CS"/>
</dbReference>
<dbReference type="InterPro" id="IPR001453">
    <property type="entry name" value="MoaB/Mog_dom"/>
</dbReference>
<comment type="function">
    <text evidence="1">May be involved in the biosynthesis of molybdopterin.</text>
</comment>
<accession>A0A2T2XES7</accession>
<feature type="domain" description="MoaB/Mog" evidence="5">
    <location>
        <begin position="13"/>
        <end position="155"/>
    </location>
</feature>
<evidence type="ECO:0000313" key="7">
    <source>
        <dbReference type="Proteomes" id="UP000242972"/>
    </source>
</evidence>
<feature type="compositionally biased region" description="Basic and acidic residues" evidence="4">
    <location>
        <begin position="1"/>
        <end position="10"/>
    </location>
</feature>
<organism evidence="6 7">
    <name type="scientific">Sulfobacillus benefaciens</name>
    <dbReference type="NCBI Taxonomy" id="453960"/>
    <lineage>
        <taxon>Bacteria</taxon>
        <taxon>Bacillati</taxon>
        <taxon>Bacillota</taxon>
        <taxon>Clostridia</taxon>
        <taxon>Eubacteriales</taxon>
        <taxon>Clostridiales Family XVII. Incertae Sedis</taxon>
        <taxon>Sulfobacillus</taxon>
    </lineage>
</organism>
<name>A0A2T2XES7_9FIRM</name>
<dbReference type="InterPro" id="IPR036425">
    <property type="entry name" value="MoaB/Mog-like_dom_sf"/>
</dbReference>
<dbReference type="Proteomes" id="UP000242972">
    <property type="component" value="Unassembled WGS sequence"/>
</dbReference>
<evidence type="ECO:0000259" key="5">
    <source>
        <dbReference type="SMART" id="SM00852"/>
    </source>
</evidence>
<dbReference type="CDD" id="cd00886">
    <property type="entry name" value="MogA_MoaB"/>
    <property type="match status" value="1"/>
</dbReference>
<dbReference type="PANTHER" id="PTHR43764">
    <property type="entry name" value="MOLYBDENUM COFACTOR BIOSYNTHESIS"/>
    <property type="match status" value="1"/>
</dbReference>
<evidence type="ECO:0000256" key="4">
    <source>
        <dbReference type="SAM" id="MobiDB-lite"/>
    </source>
</evidence>
<dbReference type="SUPFAM" id="SSF53218">
    <property type="entry name" value="Molybdenum cofactor biosynthesis proteins"/>
    <property type="match status" value="1"/>
</dbReference>
<dbReference type="AlphaFoldDB" id="A0A2T2XES7"/>
<gene>
    <name evidence="6" type="ORF">C7B46_11770</name>
</gene>
<dbReference type="UniPathway" id="UPA00344"/>
<dbReference type="InterPro" id="IPR051920">
    <property type="entry name" value="MPT_Adenylyltrnsfr/MoaC-Rel"/>
</dbReference>
<evidence type="ECO:0000256" key="2">
    <source>
        <dbReference type="ARBA" id="ARBA00005046"/>
    </source>
</evidence>
<feature type="region of interest" description="Disordered" evidence="4">
    <location>
        <begin position="1"/>
        <end position="23"/>
    </location>
</feature>
<comment type="caution">
    <text evidence="6">The sequence shown here is derived from an EMBL/GenBank/DDBJ whole genome shotgun (WGS) entry which is preliminary data.</text>
</comment>
<protein>
    <submittedName>
        <fullName evidence="6">Molybdenum cofactor biosynthesis protein</fullName>
    </submittedName>
</protein>
<keyword evidence="3" id="KW-0501">Molybdenum cofactor biosynthesis</keyword>
<dbReference type="EMBL" id="PXYW01000029">
    <property type="protein sequence ID" value="PSR32932.1"/>
    <property type="molecule type" value="Genomic_DNA"/>
</dbReference>
<dbReference type="Pfam" id="PF00994">
    <property type="entry name" value="MoCF_biosynth"/>
    <property type="match status" value="1"/>
</dbReference>
<proteinExistence type="predicted"/>
<sequence length="171" mass="18553">MSSETSEQRPKVAILTSSDAGSQGLRQDVSGQLLWERLHLWGHIVDQVVLADDAEILEAQLRDWIRQDIQLVVTTGGTGLGPRDVMPEVTLKVVDRLVPGIAEAMRQESLKHTPMGMLSRGVVGVANRTLVVNLPGSPNAIRELWPVVEPVLAHAVDLIAGHTRHTDPASS</sequence>
<evidence type="ECO:0000256" key="1">
    <source>
        <dbReference type="ARBA" id="ARBA00003487"/>
    </source>
</evidence>
<comment type="pathway">
    <text evidence="2">Cofactor biosynthesis; molybdopterin biosynthesis.</text>
</comment>